<dbReference type="AlphaFoldDB" id="A0A3U7ZRF8"/>
<feature type="transmembrane region" description="Helical" evidence="1">
    <location>
        <begin position="135"/>
        <end position="155"/>
    </location>
</feature>
<evidence type="ECO:0000313" key="3">
    <source>
        <dbReference type="EMBL" id="EBW5243571.1"/>
    </source>
</evidence>
<keyword evidence="1" id="KW-0472">Membrane</keyword>
<feature type="transmembrane region" description="Helical" evidence="1">
    <location>
        <begin position="167"/>
        <end position="188"/>
    </location>
</feature>
<name>A0A3U7ZRF8_SALET</name>
<reference evidence="2" key="1">
    <citation type="submission" date="2018-06" db="EMBL/GenBank/DDBJ databases">
        <authorList>
            <person name="Ashton P.M."/>
            <person name="Dallman T."/>
            <person name="Nair S."/>
            <person name="De Pinna E."/>
            <person name="Peters T."/>
            <person name="Grant K."/>
        </authorList>
    </citation>
    <scope>NUCLEOTIDE SEQUENCE</scope>
    <source>
        <strain evidence="2">527520</strain>
        <strain evidence="3">529841</strain>
    </source>
</reference>
<organism evidence="2">
    <name type="scientific">Salmonella enterica subsp. enterica serovar Bredeney</name>
    <dbReference type="NCBI Taxonomy" id="134047"/>
    <lineage>
        <taxon>Bacteria</taxon>
        <taxon>Pseudomonadati</taxon>
        <taxon>Pseudomonadota</taxon>
        <taxon>Gammaproteobacteria</taxon>
        <taxon>Enterobacterales</taxon>
        <taxon>Enterobacteriaceae</taxon>
        <taxon>Salmonella</taxon>
    </lineage>
</organism>
<dbReference type="EMBL" id="AAHEIV010000029">
    <property type="protein sequence ID" value="EBV1853952.1"/>
    <property type="molecule type" value="Genomic_DNA"/>
</dbReference>
<accession>A0A3U7ZRF8</accession>
<feature type="transmembrane region" description="Helical" evidence="1">
    <location>
        <begin position="74"/>
        <end position="90"/>
    </location>
</feature>
<proteinExistence type="predicted"/>
<gene>
    <name evidence="2" type="ORF">DNY97_20630</name>
    <name evidence="3" type="ORF">DPS86_21890</name>
</gene>
<feature type="transmembrane region" description="Helical" evidence="1">
    <location>
        <begin position="97"/>
        <end position="115"/>
    </location>
</feature>
<evidence type="ECO:0000256" key="1">
    <source>
        <dbReference type="SAM" id="Phobius"/>
    </source>
</evidence>
<feature type="transmembrane region" description="Helical" evidence="1">
    <location>
        <begin position="21"/>
        <end position="42"/>
    </location>
</feature>
<protein>
    <submittedName>
        <fullName evidence="2">Uncharacterized protein</fullName>
    </submittedName>
</protein>
<dbReference type="RefSeq" id="WP_079965143.1">
    <property type="nucleotide sequence ID" value="NZ_MXWE01000006.1"/>
</dbReference>
<sequence length="561" mass="63902">MKNNIKHHIKNTLTSINWLNFTFLFLSFSYSIYLLLIFGALAQGYISSFGIYSCENCFTEVEDFTKIISNKPDIYYLTMSMIIFIFSLAFKQRIKILITTWLAAAFTITVFDVTLAKENISLIPYTIENLMFNSFGGFFLSLFVLLNLASISYLLKNTKTSIGIATIIPLSSSFVLSFMIYGFLYLIYERSPVHIDALFNEKLLGSIHTADDEGFGFLTASKTINDEITIQSYLNNNFTWRSGDQSYDVEAYLFSDCILNSTSLNKYKQQPVKLTDVKTLEFSSDRPVIYFIKGEKLSTSIQNSKEVNYSNKDKIRSQIEDGSAKFKSTYLPFTLMVNIAPFDEKSFLEKTEYKLTINKQENLITNIVQQYNIINKKELKCRQIVTPDNRIPTKNNITGVASIAFRFIPKGHLTLSNVPLLTINIKNGDFTKTKDSKAPLSDISNGYLKHINLIGLEELKVNNKKIDVSDSDLLYATGNNLVGFVTKNNKIKIFGTAEKLALNTKIMNLKPISTLNSKLSYFNTSLIDVLKVIFGMGVVIFISNYFVKFIKRKEEIRVLRK</sequence>
<feature type="transmembrane region" description="Helical" evidence="1">
    <location>
        <begin position="529"/>
        <end position="547"/>
    </location>
</feature>
<dbReference type="EMBL" id="AAHIPB010000026">
    <property type="protein sequence ID" value="EBW5243571.1"/>
    <property type="molecule type" value="Genomic_DNA"/>
</dbReference>
<evidence type="ECO:0000313" key="2">
    <source>
        <dbReference type="EMBL" id="EBV1853952.1"/>
    </source>
</evidence>
<comment type="caution">
    <text evidence="2">The sequence shown here is derived from an EMBL/GenBank/DDBJ whole genome shotgun (WGS) entry which is preliminary data.</text>
</comment>
<keyword evidence="1" id="KW-0812">Transmembrane</keyword>
<dbReference type="Proteomes" id="UP000839893">
    <property type="component" value="Unassembled WGS sequence"/>
</dbReference>
<keyword evidence="1" id="KW-1133">Transmembrane helix</keyword>